<evidence type="ECO:0000313" key="3">
    <source>
        <dbReference type="Proteomes" id="UP000322245"/>
    </source>
</evidence>
<dbReference type="GO" id="GO:0016747">
    <property type="term" value="F:acyltransferase activity, transferring groups other than amino-acyl groups"/>
    <property type="evidence" value="ECO:0007669"/>
    <property type="project" value="InterPro"/>
</dbReference>
<comment type="caution">
    <text evidence="2">The sequence shown here is derived from an EMBL/GenBank/DDBJ whole genome shotgun (WGS) entry which is preliminary data.</text>
</comment>
<keyword evidence="3" id="KW-1185">Reference proteome</keyword>
<protein>
    <recommendedName>
        <fullName evidence="1">N-acetyltransferase domain-containing protein</fullName>
    </recommendedName>
</protein>
<accession>A0A5D3AY58</accession>
<dbReference type="EMBL" id="NIDF01000039">
    <property type="protein sequence ID" value="TYJ55454.1"/>
    <property type="molecule type" value="Genomic_DNA"/>
</dbReference>
<name>A0A5D3AY58_9TREE</name>
<organism evidence="2 3">
    <name type="scientific">Cryptococcus floricola</name>
    <dbReference type="NCBI Taxonomy" id="2591691"/>
    <lineage>
        <taxon>Eukaryota</taxon>
        <taxon>Fungi</taxon>
        <taxon>Dikarya</taxon>
        <taxon>Basidiomycota</taxon>
        <taxon>Agaricomycotina</taxon>
        <taxon>Tremellomycetes</taxon>
        <taxon>Tremellales</taxon>
        <taxon>Cryptococcaceae</taxon>
        <taxon>Cryptococcus</taxon>
    </lineage>
</organism>
<dbReference type="Pfam" id="PF00583">
    <property type="entry name" value="Acetyltransf_1"/>
    <property type="match status" value="1"/>
</dbReference>
<proteinExistence type="predicted"/>
<dbReference type="PANTHER" id="PTHR42791:SF1">
    <property type="entry name" value="N-ACETYLTRANSFERASE DOMAIN-CONTAINING PROTEIN"/>
    <property type="match status" value="1"/>
</dbReference>
<evidence type="ECO:0000259" key="1">
    <source>
        <dbReference type="PROSITE" id="PS51186"/>
    </source>
</evidence>
<dbReference type="PANTHER" id="PTHR42791">
    <property type="entry name" value="GNAT FAMILY ACETYLTRANSFERASE"/>
    <property type="match status" value="1"/>
</dbReference>
<sequence length="227" mass="25027">MSTNTQLEIQSIERLTNPSLEERSQCSTVLQDAYAADRYVRKVCGNRPETCLLYHETVIGCTTIDGELWVTKVKDENAAGGTTIASVACVSPPEKTTFSGSSDKDEILKRLTEKAPESAEDWASEHLHPHYKRGRDFNEKSLFIEALATSPKYQRGGSATALLSRLGESAKERGERLGLHTSNASAAKLFEKTGFRDFYSGALDFEDGGDEGRYRIMSNDSGWTASK</sequence>
<reference evidence="2 3" key="1">
    <citation type="submission" date="2017-05" db="EMBL/GenBank/DDBJ databases">
        <title>The Genome Sequence of Tsuchiyaea wingfieldii DSM 27421.</title>
        <authorList>
            <person name="Cuomo C."/>
            <person name="Passer A."/>
            <person name="Billmyre B."/>
            <person name="Heitman J."/>
        </authorList>
    </citation>
    <scope>NUCLEOTIDE SEQUENCE [LARGE SCALE GENOMIC DNA]</scope>
    <source>
        <strain evidence="2 3">DSM 27421</strain>
    </source>
</reference>
<dbReference type="SUPFAM" id="SSF55729">
    <property type="entry name" value="Acyl-CoA N-acyltransferases (Nat)"/>
    <property type="match status" value="1"/>
</dbReference>
<dbReference type="AlphaFoldDB" id="A0A5D3AY58"/>
<dbReference type="Proteomes" id="UP000322245">
    <property type="component" value="Unassembled WGS sequence"/>
</dbReference>
<dbReference type="CDD" id="cd04301">
    <property type="entry name" value="NAT_SF"/>
    <property type="match status" value="1"/>
</dbReference>
<evidence type="ECO:0000313" key="2">
    <source>
        <dbReference type="EMBL" id="TYJ55454.1"/>
    </source>
</evidence>
<dbReference type="InterPro" id="IPR052523">
    <property type="entry name" value="Trichothecene_AcTrans"/>
</dbReference>
<gene>
    <name evidence="2" type="ORF">B9479_003844</name>
</gene>
<dbReference type="PROSITE" id="PS51186">
    <property type="entry name" value="GNAT"/>
    <property type="match status" value="1"/>
</dbReference>
<dbReference type="InterPro" id="IPR000182">
    <property type="entry name" value="GNAT_dom"/>
</dbReference>
<dbReference type="InterPro" id="IPR016181">
    <property type="entry name" value="Acyl_CoA_acyltransferase"/>
</dbReference>
<feature type="domain" description="N-acetyltransferase" evidence="1">
    <location>
        <begin position="137"/>
        <end position="220"/>
    </location>
</feature>
<dbReference type="Gene3D" id="3.40.630.30">
    <property type="match status" value="1"/>
</dbReference>